<dbReference type="Proteomes" id="UP000265541">
    <property type="component" value="Unassembled WGS sequence"/>
</dbReference>
<dbReference type="PANTHER" id="PTHR37814">
    <property type="entry name" value="CONSERVED MEMBRANE PROTEIN"/>
    <property type="match status" value="1"/>
</dbReference>
<proteinExistence type="predicted"/>
<gene>
    <name evidence="2" type="ORF">BUZ14_06850</name>
</gene>
<name>A0A3A0VKY2_STAGA</name>
<feature type="transmembrane region" description="Helical" evidence="1">
    <location>
        <begin position="292"/>
        <end position="312"/>
    </location>
</feature>
<dbReference type="InterPro" id="IPR038728">
    <property type="entry name" value="YkvI-like"/>
</dbReference>
<feature type="transmembrane region" description="Helical" evidence="1">
    <location>
        <begin position="212"/>
        <end position="236"/>
    </location>
</feature>
<dbReference type="OrthoDB" id="4424890at2"/>
<dbReference type="AlphaFoldDB" id="A0A3A0VKY2"/>
<feature type="transmembrane region" description="Helical" evidence="1">
    <location>
        <begin position="183"/>
        <end position="200"/>
    </location>
</feature>
<reference evidence="2 3" key="1">
    <citation type="journal article" date="2016" name="Front. Microbiol.">
        <title>Comprehensive Phylogenetic Analysis of Bovine Non-aureus Staphylococci Species Based on Whole-Genome Sequencing.</title>
        <authorList>
            <person name="Naushad S."/>
            <person name="Barkema H.W."/>
            <person name="Luby C."/>
            <person name="Condas L.A."/>
            <person name="Nobrega D.B."/>
            <person name="Carson D.A."/>
            <person name="De Buck J."/>
        </authorList>
    </citation>
    <scope>NUCLEOTIDE SEQUENCE [LARGE SCALE GENOMIC DNA]</scope>
    <source>
        <strain evidence="2 3">SNUC 4781</strain>
    </source>
</reference>
<dbReference type="RefSeq" id="WP_119485130.1">
    <property type="nucleotide sequence ID" value="NZ_QYJN01000003.1"/>
</dbReference>
<dbReference type="EMBL" id="QYJN01000003">
    <property type="protein sequence ID" value="RIP34888.1"/>
    <property type="molecule type" value="Genomic_DNA"/>
</dbReference>
<keyword evidence="1" id="KW-0472">Membrane</keyword>
<accession>A0A3A0VKY2</accession>
<feature type="transmembrane region" description="Helical" evidence="1">
    <location>
        <begin position="85"/>
        <end position="106"/>
    </location>
</feature>
<feature type="transmembrane region" description="Helical" evidence="1">
    <location>
        <begin position="146"/>
        <end position="163"/>
    </location>
</feature>
<keyword evidence="1" id="KW-1133">Transmembrane helix</keyword>
<sequence>MNFKEVIKIAFAFVGVVVGAGFATGQEIMQFFTVHGNLSFLTVMVTGIVLTITAISVLIAGFNIKSNTYKAGLKYYFSNTLLVKFYDILLTIFILLLALIMSAGGISTLQRFFNFPITYSALLFILFIGVTLLFRFDFIVKVLGGITPFLIVLVLVVALYSILSNEGSSHINFVKKGWLFDGINYGSLQIIAAFSFLFILGGNTKSKKDLSYGGLLGGVIITFLLMMINILLLLNYDSIKSSELPSLDIAFQVSPIIGKAFALMMLFVIYNTVVSFIYAFITRFSTPRSSKYYMLILLILVAVYFVSMMQFSHLVANVFPIMGYLSLVLVLFIVIKIFKNIIVWLYPRNE</sequence>
<evidence type="ECO:0008006" key="4">
    <source>
        <dbReference type="Google" id="ProtNLM"/>
    </source>
</evidence>
<keyword evidence="1" id="KW-0812">Transmembrane</keyword>
<organism evidence="2 3">
    <name type="scientific">Staphylococcus gallinarum</name>
    <dbReference type="NCBI Taxonomy" id="1293"/>
    <lineage>
        <taxon>Bacteria</taxon>
        <taxon>Bacillati</taxon>
        <taxon>Bacillota</taxon>
        <taxon>Bacilli</taxon>
        <taxon>Bacillales</taxon>
        <taxon>Staphylococcaceae</taxon>
        <taxon>Staphylococcus</taxon>
    </lineage>
</organism>
<comment type="caution">
    <text evidence="2">The sequence shown here is derived from an EMBL/GenBank/DDBJ whole genome shotgun (WGS) entry which is preliminary data.</text>
</comment>
<feature type="transmembrane region" description="Helical" evidence="1">
    <location>
        <begin position="256"/>
        <end position="280"/>
    </location>
</feature>
<evidence type="ECO:0000313" key="2">
    <source>
        <dbReference type="EMBL" id="RIP34888.1"/>
    </source>
</evidence>
<evidence type="ECO:0000256" key="1">
    <source>
        <dbReference type="SAM" id="Phobius"/>
    </source>
</evidence>
<evidence type="ECO:0000313" key="3">
    <source>
        <dbReference type="Proteomes" id="UP000265541"/>
    </source>
</evidence>
<feature type="transmembrane region" description="Helical" evidence="1">
    <location>
        <begin position="112"/>
        <end position="134"/>
    </location>
</feature>
<feature type="transmembrane region" description="Helical" evidence="1">
    <location>
        <begin position="318"/>
        <end position="338"/>
    </location>
</feature>
<dbReference type="PANTHER" id="PTHR37814:SF1">
    <property type="entry name" value="MEMBRANE PROTEIN"/>
    <property type="match status" value="1"/>
</dbReference>
<feature type="transmembrane region" description="Helical" evidence="1">
    <location>
        <begin position="41"/>
        <end position="64"/>
    </location>
</feature>
<protein>
    <recommendedName>
        <fullName evidence="4">Membrane protein YkvI</fullName>
    </recommendedName>
</protein>